<dbReference type="PROSITE" id="PS00658">
    <property type="entry name" value="FORK_HEAD_2"/>
    <property type="match status" value="1"/>
</dbReference>
<feature type="domain" description="Fork-head" evidence="8">
    <location>
        <begin position="192"/>
        <end position="281"/>
    </location>
</feature>
<comment type="subcellular location">
    <subcellularLocation>
        <location evidence="1 6">Nucleus</location>
    </subcellularLocation>
</comment>
<evidence type="ECO:0000256" key="2">
    <source>
        <dbReference type="ARBA" id="ARBA00023015"/>
    </source>
</evidence>
<dbReference type="GO" id="GO:0003700">
    <property type="term" value="F:DNA-binding transcription factor activity"/>
    <property type="evidence" value="ECO:0007669"/>
    <property type="project" value="InterPro"/>
</dbReference>
<dbReference type="PRINTS" id="PR00053">
    <property type="entry name" value="FORKHEAD"/>
</dbReference>
<dbReference type="AlphaFoldDB" id="T2MJC4"/>
<sequence>MKYNNGENIFTINNENISPGFDEVMVAMKPSINTTTLTAARTNIPSSIHTKIKDSNLKIGLSLNKTFSFENELVVGPESPVSLSSMYSSPSISPIRSLSQSAGCNKLHSAIKKAQINLSQSCFADLGGNKAGDIDSELTCLNWLQNGNLINGFTPGMAKKESLPEEEDNSQELRTTSDATETINDVDQSLRKPAYSFSTLIFMAIENAKDKRLPVKDIYRWIQETFPYFQKAPVGWKNSVRHNLSLNKSFKKVDKEKCIGKGSLWTIDHEARAGLVQQLRKTTYHSYPYARPYPQNYTKYFSKDRAMCKRDSAGRFVANRDDAEFDAAAIMCSLSAPSLFRYMEQRSKLSLDKQSSAELLQKWRTFIEPGDWQDDAAWENNKSYSVDNFLDEVHKKLYGKRKTKINERDNDDGIDSSLDEEYEFCNSDDDLSEDDEMTKNMKRLVDKEIDYDLGDSGYSENLFTLDHSYSKPINSLILPCFKRESTGVAALLHLANAAAMQLKHQSCGPKITKEQATLTEFNDNNQMIDADLDFTIESKFSGLVELVN</sequence>
<dbReference type="InterPro" id="IPR036390">
    <property type="entry name" value="WH_DNA-bd_sf"/>
</dbReference>
<dbReference type="Pfam" id="PF00250">
    <property type="entry name" value="Forkhead"/>
    <property type="match status" value="1"/>
</dbReference>
<dbReference type="CDD" id="cd20031">
    <property type="entry name" value="FH_FOXN2-like"/>
    <property type="match status" value="1"/>
</dbReference>
<evidence type="ECO:0000256" key="7">
    <source>
        <dbReference type="SAM" id="MobiDB-lite"/>
    </source>
</evidence>
<dbReference type="InterPro" id="IPR047119">
    <property type="entry name" value="FOXN2/3-like"/>
</dbReference>
<name>T2MJC4_HYDVU</name>
<keyword evidence="2" id="KW-0805">Transcription regulation</keyword>
<keyword evidence="3 6" id="KW-0238">DNA-binding</keyword>
<dbReference type="OrthoDB" id="5954824at2759"/>
<dbReference type="SMART" id="SM00339">
    <property type="entry name" value="FH"/>
    <property type="match status" value="1"/>
</dbReference>
<dbReference type="EMBL" id="HAAD01005954">
    <property type="protein sequence ID" value="CDG72186.1"/>
    <property type="molecule type" value="mRNA"/>
</dbReference>
<dbReference type="Gene3D" id="1.10.10.10">
    <property type="entry name" value="Winged helix-like DNA-binding domain superfamily/Winged helix DNA-binding domain"/>
    <property type="match status" value="1"/>
</dbReference>
<dbReference type="InterPro" id="IPR036388">
    <property type="entry name" value="WH-like_DNA-bd_sf"/>
</dbReference>
<evidence type="ECO:0000256" key="1">
    <source>
        <dbReference type="ARBA" id="ARBA00004123"/>
    </source>
</evidence>
<dbReference type="PANTHER" id="PTHR13962:SF22">
    <property type="entry name" value="FORKHEAD BOX PROTEIN N3-LIKE PROTEIN"/>
    <property type="match status" value="1"/>
</dbReference>
<dbReference type="InterPro" id="IPR001766">
    <property type="entry name" value="Fork_head_dom"/>
</dbReference>
<organism evidence="9">
    <name type="scientific">Hydra vulgaris</name>
    <name type="common">Hydra</name>
    <name type="synonym">Hydra attenuata</name>
    <dbReference type="NCBI Taxonomy" id="6087"/>
    <lineage>
        <taxon>Eukaryota</taxon>
        <taxon>Metazoa</taxon>
        <taxon>Cnidaria</taxon>
        <taxon>Hydrozoa</taxon>
        <taxon>Hydroidolina</taxon>
        <taxon>Anthoathecata</taxon>
        <taxon>Aplanulata</taxon>
        <taxon>Hydridae</taxon>
        <taxon>Hydra</taxon>
    </lineage>
</organism>
<dbReference type="PANTHER" id="PTHR13962">
    <property type="entry name" value="FORKHEAD BOX PROTEIN N3-LIKE PROTEIN-RELATED"/>
    <property type="match status" value="1"/>
</dbReference>
<dbReference type="GO" id="GO:0000987">
    <property type="term" value="F:cis-regulatory region sequence-specific DNA binding"/>
    <property type="evidence" value="ECO:0007669"/>
    <property type="project" value="TreeGrafter"/>
</dbReference>
<evidence type="ECO:0000313" key="9">
    <source>
        <dbReference type="EMBL" id="CDG72186.1"/>
    </source>
</evidence>
<feature type="DNA-binding region" description="Fork-head" evidence="6">
    <location>
        <begin position="192"/>
        <end position="281"/>
    </location>
</feature>
<dbReference type="GeneID" id="101234582"/>
<protein>
    <submittedName>
        <fullName evidence="9">Forkhead box protein N3</fullName>
    </submittedName>
</protein>
<dbReference type="PROSITE" id="PS50039">
    <property type="entry name" value="FORK_HEAD_3"/>
    <property type="match status" value="1"/>
</dbReference>
<evidence type="ECO:0000256" key="4">
    <source>
        <dbReference type="ARBA" id="ARBA00023163"/>
    </source>
</evidence>
<dbReference type="GO" id="GO:0005634">
    <property type="term" value="C:nucleus"/>
    <property type="evidence" value="ECO:0007669"/>
    <property type="project" value="UniProtKB-SubCell"/>
</dbReference>
<dbReference type="SMR" id="T2MJC4"/>
<accession>T2MJC4</accession>
<dbReference type="SUPFAM" id="SSF46785">
    <property type="entry name" value="Winged helix' DNA-binding domain"/>
    <property type="match status" value="1"/>
</dbReference>
<evidence type="ECO:0000256" key="5">
    <source>
        <dbReference type="ARBA" id="ARBA00023242"/>
    </source>
</evidence>
<gene>
    <name evidence="9" type="primary">FOXN3</name>
</gene>
<evidence type="ECO:0000256" key="6">
    <source>
        <dbReference type="PROSITE-ProRule" id="PRU00089"/>
    </source>
</evidence>
<evidence type="ECO:0000256" key="3">
    <source>
        <dbReference type="ARBA" id="ARBA00023125"/>
    </source>
</evidence>
<keyword evidence="5 6" id="KW-0539">Nucleus</keyword>
<evidence type="ECO:0000259" key="8">
    <source>
        <dbReference type="PROSITE" id="PS50039"/>
    </source>
</evidence>
<keyword evidence="4" id="KW-0804">Transcription</keyword>
<feature type="region of interest" description="Disordered" evidence="7">
    <location>
        <begin position="159"/>
        <end position="180"/>
    </location>
</feature>
<dbReference type="KEGG" id="hmg:101234582"/>
<dbReference type="InterPro" id="IPR030456">
    <property type="entry name" value="TF_fork_head_CS_2"/>
</dbReference>
<proteinExistence type="evidence at transcript level"/>
<reference evidence="9" key="1">
    <citation type="journal article" date="2013" name="Genome Biol. Evol.">
        <title>Punctuated emergences of genetic and phenotypic innovations in eumetazoan, bilaterian, euteleostome, and hominidae ancestors.</title>
        <authorList>
            <person name="Wenger Y."/>
            <person name="Galliot B."/>
        </authorList>
    </citation>
    <scope>NUCLEOTIDE SEQUENCE</scope>
    <source>
        <tissue evidence="9">Whole animals</tissue>
    </source>
</reference>